<keyword evidence="5" id="KW-0677">Repeat</keyword>
<reference evidence="9" key="1">
    <citation type="submission" date="2021-03" db="EMBL/GenBank/DDBJ databases">
        <authorList>
            <person name="Bekaert M."/>
        </authorList>
    </citation>
    <scope>NUCLEOTIDE SEQUENCE</scope>
</reference>
<evidence type="ECO:0000256" key="6">
    <source>
        <dbReference type="ARBA" id="ARBA00023187"/>
    </source>
</evidence>
<dbReference type="GO" id="GO:0071014">
    <property type="term" value="C:post-mRNA release spliceosomal complex"/>
    <property type="evidence" value="ECO:0007669"/>
    <property type="project" value="TreeGrafter"/>
</dbReference>
<evidence type="ECO:0000256" key="7">
    <source>
        <dbReference type="ARBA" id="ARBA00023242"/>
    </source>
</evidence>
<dbReference type="Proteomes" id="UP000683360">
    <property type="component" value="Unassembled WGS sequence"/>
</dbReference>
<comment type="similarity">
    <text evidence="2">Belongs to the crooked-neck family.</text>
</comment>
<protein>
    <submittedName>
        <fullName evidence="9">CRN</fullName>
    </submittedName>
</protein>
<dbReference type="Gene3D" id="1.25.40.10">
    <property type="entry name" value="Tetratricopeptide repeat domain"/>
    <property type="match status" value="2"/>
</dbReference>
<dbReference type="AlphaFoldDB" id="A0A8S3V8Q9"/>
<proteinExistence type="inferred from homology"/>
<dbReference type="GO" id="GO:0000245">
    <property type="term" value="P:spliceosomal complex assembly"/>
    <property type="evidence" value="ECO:0007669"/>
    <property type="project" value="TreeGrafter"/>
</dbReference>
<dbReference type="InterPro" id="IPR011990">
    <property type="entry name" value="TPR-like_helical_dom_sf"/>
</dbReference>
<evidence type="ECO:0000313" key="10">
    <source>
        <dbReference type="Proteomes" id="UP000683360"/>
    </source>
</evidence>
<dbReference type="EMBL" id="CAJPWZ010003034">
    <property type="protein sequence ID" value="CAG2250094.1"/>
    <property type="molecule type" value="Genomic_DNA"/>
</dbReference>
<sequence>MLSSARQVYERAVEFFGEDNIDERLVVAFAKFEEGQKGHERARLIYKYALDHLPKDAVVKKSTNIIPSITRSLEVKTNPYNYDAWFDYLRLLGTDGNTEQIRETYERALANVPPSKEKRHWRRYIYLWINYAVYEELENDDPDKVREVFKACLDVIPHKTFTFAKIWLLFAQFEIRQKSLQGARRVMVRS</sequence>
<evidence type="ECO:0000256" key="4">
    <source>
        <dbReference type="ARBA" id="ARBA00022728"/>
    </source>
</evidence>
<name>A0A8S3V8Q9_MYTED</name>
<comment type="subcellular location">
    <subcellularLocation>
        <location evidence="1">Nucleus</location>
    </subcellularLocation>
</comment>
<evidence type="ECO:0000256" key="5">
    <source>
        <dbReference type="ARBA" id="ARBA00022737"/>
    </source>
</evidence>
<evidence type="ECO:0000259" key="8">
    <source>
        <dbReference type="Pfam" id="PF23233"/>
    </source>
</evidence>
<dbReference type="InterPro" id="IPR003107">
    <property type="entry name" value="HAT"/>
</dbReference>
<evidence type="ECO:0000256" key="2">
    <source>
        <dbReference type="ARBA" id="ARBA00008644"/>
    </source>
</evidence>
<keyword evidence="6" id="KW-0508">mRNA splicing</keyword>
<dbReference type="Pfam" id="PF23233">
    <property type="entry name" value="HAT_Syf1_CNRKL1_N"/>
    <property type="match status" value="1"/>
</dbReference>
<dbReference type="SUPFAM" id="SSF48452">
    <property type="entry name" value="TPR-like"/>
    <property type="match status" value="2"/>
</dbReference>
<dbReference type="GO" id="GO:0071011">
    <property type="term" value="C:precatalytic spliceosome"/>
    <property type="evidence" value="ECO:0007669"/>
    <property type="project" value="TreeGrafter"/>
</dbReference>
<evidence type="ECO:0000256" key="1">
    <source>
        <dbReference type="ARBA" id="ARBA00004123"/>
    </source>
</evidence>
<dbReference type="FunFam" id="1.25.40.10:FF:000796">
    <property type="entry name" value="Crooked neck pre-mRNA splicing factor 1"/>
    <property type="match status" value="1"/>
</dbReference>
<comment type="caution">
    <text evidence="9">The sequence shown here is derived from an EMBL/GenBank/DDBJ whole genome shotgun (WGS) entry which is preliminary data.</text>
</comment>
<dbReference type="InterPro" id="IPR055433">
    <property type="entry name" value="HAT_Syf1-like_N"/>
</dbReference>
<dbReference type="GO" id="GO:0071007">
    <property type="term" value="C:U2-type catalytic step 2 spliceosome"/>
    <property type="evidence" value="ECO:0007669"/>
    <property type="project" value="TreeGrafter"/>
</dbReference>
<dbReference type="PANTHER" id="PTHR11246:SF3">
    <property type="entry name" value="CROOKED NECK-LIKE PROTEIN 1"/>
    <property type="match status" value="1"/>
</dbReference>
<feature type="domain" description="Pre-mRNA-splicing factor Syf1-like N-terminal HAT-repeats" evidence="8">
    <location>
        <begin position="74"/>
        <end position="188"/>
    </location>
</feature>
<dbReference type="PANTHER" id="PTHR11246">
    <property type="entry name" value="PRE-MRNA SPLICING FACTOR"/>
    <property type="match status" value="1"/>
</dbReference>
<keyword evidence="4" id="KW-0747">Spliceosome</keyword>
<evidence type="ECO:0000256" key="3">
    <source>
        <dbReference type="ARBA" id="ARBA00022664"/>
    </source>
</evidence>
<dbReference type="SMART" id="SM00386">
    <property type="entry name" value="HAT"/>
    <property type="match status" value="3"/>
</dbReference>
<evidence type="ECO:0000313" key="9">
    <source>
        <dbReference type="EMBL" id="CAG2250094.1"/>
    </source>
</evidence>
<organism evidence="9 10">
    <name type="scientific">Mytilus edulis</name>
    <name type="common">Blue mussel</name>
    <dbReference type="NCBI Taxonomy" id="6550"/>
    <lineage>
        <taxon>Eukaryota</taxon>
        <taxon>Metazoa</taxon>
        <taxon>Spiralia</taxon>
        <taxon>Lophotrochozoa</taxon>
        <taxon>Mollusca</taxon>
        <taxon>Bivalvia</taxon>
        <taxon>Autobranchia</taxon>
        <taxon>Pteriomorphia</taxon>
        <taxon>Mytilida</taxon>
        <taxon>Mytiloidea</taxon>
        <taxon>Mytilidae</taxon>
        <taxon>Mytilinae</taxon>
        <taxon>Mytilus</taxon>
    </lineage>
</organism>
<keyword evidence="7" id="KW-0539">Nucleus</keyword>
<dbReference type="OrthoDB" id="541719at2759"/>
<dbReference type="GO" id="GO:0000974">
    <property type="term" value="C:Prp19 complex"/>
    <property type="evidence" value="ECO:0007669"/>
    <property type="project" value="TreeGrafter"/>
</dbReference>
<dbReference type="InterPro" id="IPR045075">
    <property type="entry name" value="Syf1-like"/>
</dbReference>
<accession>A0A8S3V8Q9</accession>
<gene>
    <name evidence="9" type="ORF">MEDL_61837</name>
</gene>
<keyword evidence="3" id="KW-0507">mRNA processing</keyword>
<keyword evidence="10" id="KW-1185">Reference proteome</keyword>